<reference evidence="2" key="1">
    <citation type="submission" date="2021-02" db="EMBL/GenBank/DDBJ databases">
        <authorList>
            <person name="Dougan E. K."/>
            <person name="Rhodes N."/>
            <person name="Thang M."/>
            <person name="Chan C."/>
        </authorList>
    </citation>
    <scope>NUCLEOTIDE SEQUENCE</scope>
</reference>
<dbReference type="OrthoDB" id="10575706at2759"/>
<name>A0A812U035_9DINO</name>
<evidence type="ECO:0000313" key="2">
    <source>
        <dbReference type="EMBL" id="CAE7556731.1"/>
    </source>
</evidence>
<evidence type="ECO:0000313" key="3">
    <source>
        <dbReference type="Proteomes" id="UP000604046"/>
    </source>
</evidence>
<dbReference type="EMBL" id="CAJNDS010002651">
    <property type="protein sequence ID" value="CAE7556731.1"/>
    <property type="molecule type" value="Genomic_DNA"/>
</dbReference>
<proteinExistence type="predicted"/>
<feature type="signal peptide" evidence="1">
    <location>
        <begin position="1"/>
        <end position="23"/>
    </location>
</feature>
<comment type="caution">
    <text evidence="2">The sequence shown here is derived from an EMBL/GenBank/DDBJ whole genome shotgun (WGS) entry which is preliminary data.</text>
</comment>
<accession>A0A812U035</accession>
<gene>
    <name evidence="2" type="ORF">SNAT2548_LOCUS31311</name>
</gene>
<protein>
    <submittedName>
        <fullName evidence="2">Uncharacterized protein</fullName>
    </submittedName>
</protein>
<feature type="chain" id="PRO_5032325717" evidence="1">
    <location>
        <begin position="24"/>
        <end position="600"/>
    </location>
</feature>
<organism evidence="2 3">
    <name type="scientific">Symbiodinium natans</name>
    <dbReference type="NCBI Taxonomy" id="878477"/>
    <lineage>
        <taxon>Eukaryota</taxon>
        <taxon>Sar</taxon>
        <taxon>Alveolata</taxon>
        <taxon>Dinophyceae</taxon>
        <taxon>Suessiales</taxon>
        <taxon>Symbiodiniaceae</taxon>
        <taxon>Symbiodinium</taxon>
    </lineage>
</organism>
<keyword evidence="3" id="KW-1185">Reference proteome</keyword>
<sequence>MWIWSGKFCLLCWIAVFSGFSHGALCTGAWVAQESSENKDALKDSAEVFVTNNTYDCRYLQSPKKTAVAPQQFSAGRGDRYRPGCHHDGRWKGLEVWAVQAAEQSHPELLWQVRLSLASGGEAGTGLLDTAATSPLEGAEREQRLGISSKKVPAVTEEEDAPPDCHSKFTALRNWVVDFIPLEEKIREFVRVPTKEADAQDSFGGLVGFEGEGAEKILVRLGAKITFVKEDKDCKLKPEVIRFSSSPSCETEGKHLNTTEADFLDGHMQFFMMTDPPGAVVLQRELMGNDTDASLEGDWTFEKGDFTVKKDGEKLMLEQKFWNSNFVYSGEVAAADAKDYHHIDLGLEDKECLKYKDSDCPELSNGPHRFCNVENGQCKAVKGGHGHLRLKAKPPNELLRDESLDNKTWTEFAAHRSFTPADAELSGFVCVFTNESWIPIRGITFKQISGMSPLKNLAKSASSSDSFKELLYANLSHGREWLQEKHLAFQLEGNGDQFLPPWRKALQGTVEWKKAGVCPGNYPLCMKDGSCALQECQSGCEWSRAPHPWDDPSGGYNYISGYDSLGTECDIDSPEAAEPKNGAARFAALSALAALAALAL</sequence>
<keyword evidence="1" id="KW-0732">Signal</keyword>
<dbReference type="AlphaFoldDB" id="A0A812U035"/>
<evidence type="ECO:0000256" key="1">
    <source>
        <dbReference type="SAM" id="SignalP"/>
    </source>
</evidence>
<dbReference type="Proteomes" id="UP000604046">
    <property type="component" value="Unassembled WGS sequence"/>
</dbReference>